<reference evidence="1 2" key="1">
    <citation type="submission" date="2017-07" db="EMBL/GenBank/DDBJ databases">
        <authorList>
            <person name="Sun Z.S."/>
            <person name="Albrecht U."/>
            <person name="Echele G."/>
            <person name="Lee C.C."/>
        </authorList>
    </citation>
    <scope>NUCLEOTIDE SEQUENCE [LARGE SCALE GENOMIC DNA]</scope>
    <source>
        <strain evidence="2">type strain: KCTC 22618</strain>
    </source>
</reference>
<keyword evidence="2" id="KW-1185">Reference proteome</keyword>
<sequence>MDWIKINVNILEFIKTGKFGFLKLGEEKDEIINQKFPPEDWLNNETIESSKIWRYGNIELHFNDGNKLSGIFSDYVSHINCGERITISNWWIIPNDKKPPNLIDTIIELNILRIDFTKKYITPGYIELKLSNGV</sequence>
<dbReference type="Proteomes" id="UP000215214">
    <property type="component" value="Chromosome TJEJU"/>
</dbReference>
<dbReference type="AlphaFoldDB" id="A0A238U7V5"/>
<dbReference type="KEGG" id="tje:TJEJU_0706"/>
<dbReference type="RefSeq" id="WP_095069474.1">
    <property type="nucleotide sequence ID" value="NZ_LT899436.1"/>
</dbReference>
<dbReference type="EMBL" id="LT899436">
    <property type="protein sequence ID" value="SNR14480.1"/>
    <property type="molecule type" value="Genomic_DNA"/>
</dbReference>
<organism evidence="1 2">
    <name type="scientific">Tenacibaculum jejuense</name>
    <dbReference type="NCBI Taxonomy" id="584609"/>
    <lineage>
        <taxon>Bacteria</taxon>
        <taxon>Pseudomonadati</taxon>
        <taxon>Bacteroidota</taxon>
        <taxon>Flavobacteriia</taxon>
        <taxon>Flavobacteriales</taxon>
        <taxon>Flavobacteriaceae</taxon>
        <taxon>Tenacibaculum</taxon>
    </lineage>
</organism>
<name>A0A238U7V5_9FLAO</name>
<gene>
    <name evidence="1" type="ORF">TJEJU_0706</name>
</gene>
<evidence type="ECO:0000313" key="1">
    <source>
        <dbReference type="EMBL" id="SNR14480.1"/>
    </source>
</evidence>
<accession>A0A238U7V5</accession>
<protein>
    <submittedName>
        <fullName evidence="1">Uncharacterized protein</fullName>
    </submittedName>
</protein>
<dbReference type="OrthoDB" id="1160422at2"/>
<evidence type="ECO:0000313" key="2">
    <source>
        <dbReference type="Proteomes" id="UP000215214"/>
    </source>
</evidence>
<proteinExistence type="predicted"/>